<accession>D5U4I2</accession>
<dbReference type="STRING" id="526224.Bmur_0120"/>
<dbReference type="AlphaFoldDB" id="D5U4I2"/>
<dbReference type="GO" id="GO:0032259">
    <property type="term" value="P:methylation"/>
    <property type="evidence" value="ECO:0007669"/>
    <property type="project" value="UniProtKB-KW"/>
</dbReference>
<keyword evidence="3" id="KW-0808">Transferase</keyword>
<dbReference type="InterPro" id="IPR029063">
    <property type="entry name" value="SAM-dependent_MTases_sf"/>
</dbReference>
<evidence type="ECO:0000313" key="3">
    <source>
        <dbReference type="EMBL" id="ADG70227.1"/>
    </source>
</evidence>
<keyword evidence="1" id="KW-0175">Coiled coil</keyword>
<dbReference type="GO" id="GO:0008168">
    <property type="term" value="F:methyltransferase activity"/>
    <property type="evidence" value="ECO:0007669"/>
    <property type="project" value="UniProtKB-KW"/>
</dbReference>
<dbReference type="eggNOG" id="COG2242">
    <property type="taxonomic scope" value="Bacteria"/>
</dbReference>
<dbReference type="EMBL" id="CP001959">
    <property type="protein sequence ID" value="ADG70227.1"/>
    <property type="molecule type" value="Genomic_DNA"/>
</dbReference>
<keyword evidence="3" id="KW-0489">Methyltransferase</keyword>
<dbReference type="Proteomes" id="UP000001915">
    <property type="component" value="Chromosome"/>
</dbReference>
<dbReference type="CDD" id="cd02440">
    <property type="entry name" value="AdoMet_MTases"/>
    <property type="match status" value="1"/>
</dbReference>
<feature type="domain" description="Methyltransferase type 12" evidence="2">
    <location>
        <begin position="74"/>
        <end position="172"/>
    </location>
</feature>
<dbReference type="RefSeq" id="WP_013112658.1">
    <property type="nucleotide sequence ID" value="NC_014150.1"/>
</dbReference>
<dbReference type="eggNOG" id="COG2327">
    <property type="taxonomic scope" value="Bacteria"/>
</dbReference>
<dbReference type="KEGG" id="brm:Bmur_0120"/>
<dbReference type="Pfam" id="PF08242">
    <property type="entry name" value="Methyltransf_12"/>
    <property type="match status" value="1"/>
</dbReference>
<reference evidence="3 4" key="1">
    <citation type="journal article" date="2010" name="Stand. Genomic Sci.">
        <title>Complete genome sequence of Brachyspira murdochii type strain (56-150).</title>
        <authorList>
            <person name="Pati A."/>
            <person name="Sikorski J."/>
            <person name="Gronow S."/>
            <person name="Munk C."/>
            <person name="Lapidus A."/>
            <person name="Copeland A."/>
            <person name="Glavina Del Tio T."/>
            <person name="Nolan M."/>
            <person name="Lucas S."/>
            <person name="Chen F."/>
            <person name="Tice H."/>
            <person name="Cheng J.F."/>
            <person name="Han C."/>
            <person name="Detter J.C."/>
            <person name="Bruce D."/>
            <person name="Tapia R."/>
            <person name="Goodwin L."/>
            <person name="Pitluck S."/>
            <person name="Liolios K."/>
            <person name="Ivanova N."/>
            <person name="Mavromatis K."/>
            <person name="Mikhailova N."/>
            <person name="Chen A."/>
            <person name="Palaniappan K."/>
            <person name="Land M."/>
            <person name="Hauser L."/>
            <person name="Chang Y.J."/>
            <person name="Jeffries C.D."/>
            <person name="Spring S."/>
            <person name="Rohde M."/>
            <person name="Goker M."/>
            <person name="Bristow J."/>
            <person name="Eisen J.A."/>
            <person name="Markowitz V."/>
            <person name="Hugenholtz P."/>
            <person name="Kyrpides N.C."/>
            <person name="Klenk H.P."/>
        </authorList>
    </citation>
    <scope>NUCLEOTIDE SEQUENCE [LARGE SCALE GENOMIC DNA]</scope>
    <source>
        <strain evidence="4">ATCC 51284 / DSM 12563 / 56-150</strain>
    </source>
</reference>
<dbReference type="Gene3D" id="3.40.50.150">
    <property type="entry name" value="Vaccinia Virus protein VP39"/>
    <property type="match status" value="1"/>
</dbReference>
<dbReference type="SUPFAM" id="SSF53335">
    <property type="entry name" value="S-adenosyl-L-methionine-dependent methyltransferases"/>
    <property type="match status" value="1"/>
</dbReference>
<dbReference type="InterPro" id="IPR011009">
    <property type="entry name" value="Kinase-like_dom_sf"/>
</dbReference>
<sequence>MFENINLKYYNGKDSYNDGDIENDILNIVLNNDGSDDYRTILDNNNNWFVFVNLVSERRNLLEWYNFKPNSSIIEIGAGPGAITGVLCEKLNKVTAVELSYRRAKINSVRNSKYKNLEIMVGNLNDMEFDRKFDYAVLVGVLEYASVFTNTKNPYVDFLKNIKKLLTDDGIIIIAIENRYGLKYFAGAHEDHTGQIFDGIEGYRNVNWVRTFGKLEITNILKDSGFNYTSFYYPYPDYKTPRLIFSDSKLPSVDDILDYNTPNYDYDKLSFFNEKLALDGIVKNKQYDFFANSFLIFSSAKKFDNECSFVKYNRYRDNKFQIETSINNSKKVFKKALKPEGIKYLKDMVKYYNYVKSNFNNINIAESYMIADNVLSMEYIEGDSLKNILKICIENNDIEKYRFYFNKYIDLLRSFNIVEIDFSNLKEFENIFSNYYSDLYGPAIEYANIDLTFSNIIVDKNDNFYIIDYELCFNFYCPLYYIISRAVDDFIYNIFCNDENTKIIYGILSEYYPIYKDTDRIIIKHSKTELKLIDFLGTSITSTRENQLKNITDYRQNISNLKLEIENINNRYILEIETIKNNINKLAWWIPVKKWRDNFRNKMLNTDQTRPDQTRPDQT</sequence>
<proteinExistence type="predicted"/>
<gene>
    <name evidence="3" type="ordered locus">Bmur_0120</name>
</gene>
<evidence type="ECO:0000256" key="1">
    <source>
        <dbReference type="SAM" id="Coils"/>
    </source>
</evidence>
<dbReference type="SUPFAM" id="SSF56112">
    <property type="entry name" value="Protein kinase-like (PK-like)"/>
    <property type="match status" value="1"/>
</dbReference>
<evidence type="ECO:0000259" key="2">
    <source>
        <dbReference type="Pfam" id="PF08242"/>
    </source>
</evidence>
<dbReference type="HOGENOM" id="CLU_019444_1_0_12"/>
<dbReference type="InterPro" id="IPR013217">
    <property type="entry name" value="Methyltransf_12"/>
</dbReference>
<evidence type="ECO:0000313" key="4">
    <source>
        <dbReference type="Proteomes" id="UP000001915"/>
    </source>
</evidence>
<protein>
    <submittedName>
        <fullName evidence="3">Methyltransferase type 12</fullName>
    </submittedName>
</protein>
<organism evidence="3 4">
    <name type="scientific">Brachyspira murdochii (strain ATCC 51284 / DSM 12563 / 56-150)</name>
    <name type="common">Serpulina murdochii</name>
    <dbReference type="NCBI Taxonomy" id="526224"/>
    <lineage>
        <taxon>Bacteria</taxon>
        <taxon>Pseudomonadati</taxon>
        <taxon>Spirochaetota</taxon>
        <taxon>Spirochaetia</taxon>
        <taxon>Brachyspirales</taxon>
        <taxon>Brachyspiraceae</taxon>
        <taxon>Brachyspira</taxon>
    </lineage>
</organism>
<feature type="coiled-coil region" evidence="1">
    <location>
        <begin position="544"/>
        <end position="571"/>
    </location>
</feature>
<name>D5U4I2_BRAM5</name>